<evidence type="ECO:0000313" key="2">
    <source>
        <dbReference type="EMBL" id="RLV88836.1"/>
    </source>
</evidence>
<organism evidence="2 3">
    <name type="scientific">Chloebia gouldiae</name>
    <name type="common">Gouldian finch</name>
    <name type="synonym">Erythrura gouldiae</name>
    <dbReference type="NCBI Taxonomy" id="44316"/>
    <lineage>
        <taxon>Eukaryota</taxon>
        <taxon>Metazoa</taxon>
        <taxon>Chordata</taxon>
        <taxon>Craniata</taxon>
        <taxon>Vertebrata</taxon>
        <taxon>Euteleostomi</taxon>
        <taxon>Archelosauria</taxon>
        <taxon>Archosauria</taxon>
        <taxon>Dinosauria</taxon>
        <taxon>Saurischia</taxon>
        <taxon>Theropoda</taxon>
        <taxon>Coelurosauria</taxon>
        <taxon>Aves</taxon>
        <taxon>Neognathae</taxon>
        <taxon>Neoaves</taxon>
        <taxon>Telluraves</taxon>
        <taxon>Australaves</taxon>
        <taxon>Passeriformes</taxon>
        <taxon>Passeroidea</taxon>
        <taxon>Passeridae</taxon>
        <taxon>Chloebia</taxon>
    </lineage>
</organism>
<reference evidence="2 3" key="1">
    <citation type="journal article" date="2018" name="Proc. R. Soc. B">
        <title>A non-coding region near Follistatin controls head colour polymorphism in the Gouldian finch.</title>
        <authorList>
            <person name="Toomey M.B."/>
            <person name="Marques C.I."/>
            <person name="Andrade P."/>
            <person name="Araujo P.M."/>
            <person name="Sabatino S."/>
            <person name="Gazda M.A."/>
            <person name="Afonso S."/>
            <person name="Lopes R.J."/>
            <person name="Corbo J.C."/>
            <person name="Carneiro M."/>
        </authorList>
    </citation>
    <scope>NUCLEOTIDE SEQUENCE [LARGE SCALE GENOMIC DNA]</scope>
    <source>
        <strain evidence="2">Red01</strain>
        <tissue evidence="2">Muscle</tissue>
    </source>
</reference>
<sequence length="119" mass="12272">MGWDIGRHALFPLPSVPWVPRKPLPTQPTCPQCSGEYWDSSTSSFSSHSASGTGPSAIPAFSSGLGPNAQSAGAETELSAAPALPQHSLRWGDPPGPLPTPKPEPAGGSTHRRSRAPGP</sequence>
<evidence type="ECO:0000256" key="1">
    <source>
        <dbReference type="SAM" id="MobiDB-lite"/>
    </source>
</evidence>
<feature type="compositionally biased region" description="Pro residues" evidence="1">
    <location>
        <begin position="14"/>
        <end position="28"/>
    </location>
</feature>
<feature type="compositionally biased region" description="Basic residues" evidence="1">
    <location>
        <begin position="110"/>
        <end position="119"/>
    </location>
</feature>
<comment type="caution">
    <text evidence="2">The sequence shown here is derived from an EMBL/GenBank/DDBJ whole genome shotgun (WGS) entry which is preliminary data.</text>
</comment>
<keyword evidence="3" id="KW-1185">Reference proteome</keyword>
<proteinExistence type="predicted"/>
<evidence type="ECO:0000313" key="3">
    <source>
        <dbReference type="Proteomes" id="UP000276834"/>
    </source>
</evidence>
<gene>
    <name evidence="2" type="ORF">DV515_00015259</name>
</gene>
<protein>
    <submittedName>
        <fullName evidence="2">Uncharacterized protein</fullName>
    </submittedName>
</protein>
<feature type="compositionally biased region" description="Low complexity" evidence="1">
    <location>
        <begin position="40"/>
        <end position="57"/>
    </location>
</feature>
<dbReference type="EMBL" id="QUSF01000167">
    <property type="protein sequence ID" value="RLV88836.1"/>
    <property type="molecule type" value="Genomic_DNA"/>
</dbReference>
<dbReference type="AlphaFoldDB" id="A0A3L8RVQ1"/>
<accession>A0A3L8RVQ1</accession>
<dbReference type="Proteomes" id="UP000276834">
    <property type="component" value="Unassembled WGS sequence"/>
</dbReference>
<feature type="compositionally biased region" description="Pro residues" evidence="1">
    <location>
        <begin position="94"/>
        <end position="104"/>
    </location>
</feature>
<name>A0A3L8RVQ1_CHLGU</name>
<feature type="region of interest" description="Disordered" evidence="1">
    <location>
        <begin position="13"/>
        <end position="119"/>
    </location>
</feature>